<proteinExistence type="inferred from homology"/>
<dbReference type="PROSITE" id="PS51358">
    <property type="entry name" value="NOP"/>
    <property type="match status" value="1"/>
</dbReference>
<dbReference type="GO" id="GO:0031428">
    <property type="term" value="C:box C/D methylation guide snoRNP complex"/>
    <property type="evidence" value="ECO:0007669"/>
    <property type="project" value="InterPro"/>
</dbReference>
<dbReference type="InterPro" id="IPR042239">
    <property type="entry name" value="Nop_C"/>
</dbReference>
<evidence type="ECO:0000313" key="9">
    <source>
        <dbReference type="EMBL" id="KAJ3842606.1"/>
    </source>
</evidence>
<keyword evidence="4" id="KW-0539">Nucleus</keyword>
<dbReference type="InterPro" id="IPR036070">
    <property type="entry name" value="Nop_dom_sf"/>
</dbReference>
<keyword evidence="3" id="KW-0690">Ribosome biogenesis</keyword>
<comment type="subcellular location">
    <subcellularLocation>
        <location evidence="1">Nucleus</location>
        <location evidence="1">Nucleolus</location>
    </subcellularLocation>
</comment>
<dbReference type="Pfam" id="PF01798">
    <property type="entry name" value="Nop"/>
    <property type="match status" value="1"/>
</dbReference>
<evidence type="ECO:0000256" key="3">
    <source>
        <dbReference type="ARBA" id="ARBA00022517"/>
    </source>
</evidence>
<accession>A0AA38PH37</accession>
<dbReference type="EMBL" id="MU806000">
    <property type="protein sequence ID" value="KAJ3842606.1"/>
    <property type="molecule type" value="Genomic_DNA"/>
</dbReference>
<dbReference type="GO" id="GO:0042254">
    <property type="term" value="P:ribosome biogenesis"/>
    <property type="evidence" value="ECO:0007669"/>
    <property type="project" value="UniProtKB-KW"/>
</dbReference>
<dbReference type="InterPro" id="IPR002687">
    <property type="entry name" value="Nop_dom"/>
</dbReference>
<comment type="caution">
    <text evidence="9">The sequence shown here is derived from an EMBL/GenBank/DDBJ whole genome shotgun (WGS) entry which is preliminary data.</text>
</comment>
<dbReference type="AlphaFoldDB" id="A0AA38PH37"/>
<dbReference type="Pfam" id="PF08156">
    <property type="entry name" value="NOP5NT"/>
    <property type="match status" value="1"/>
</dbReference>
<feature type="domain" description="Nop" evidence="8">
    <location>
        <begin position="312"/>
        <end position="430"/>
    </location>
</feature>
<dbReference type="SUPFAM" id="SSF89124">
    <property type="entry name" value="Nop domain"/>
    <property type="match status" value="1"/>
</dbReference>
<dbReference type="InterPro" id="IPR045056">
    <property type="entry name" value="Nop56/Nop58"/>
</dbReference>
<dbReference type="PANTHER" id="PTHR10894">
    <property type="entry name" value="NUCLEOLAR PROTEIN 5 NUCLEOLAR PROTEIN NOP5 NOP58"/>
    <property type="match status" value="1"/>
</dbReference>
<dbReference type="GO" id="GO:0030515">
    <property type="term" value="F:snoRNA binding"/>
    <property type="evidence" value="ECO:0007669"/>
    <property type="project" value="InterPro"/>
</dbReference>
<comment type="similarity">
    <text evidence="2">Belongs to the NOP5/NOP56 family.</text>
</comment>
<feature type="compositionally biased region" description="Acidic residues" evidence="7">
    <location>
        <begin position="495"/>
        <end position="505"/>
    </location>
</feature>
<reference evidence="9" key="1">
    <citation type="submission" date="2022-08" db="EMBL/GenBank/DDBJ databases">
        <authorList>
            <consortium name="DOE Joint Genome Institute"/>
            <person name="Min B."/>
            <person name="Riley R."/>
            <person name="Sierra-Patev S."/>
            <person name="Naranjo-Ortiz M."/>
            <person name="Looney B."/>
            <person name="Konkel Z."/>
            <person name="Slot J.C."/>
            <person name="Sakamoto Y."/>
            <person name="Steenwyk J.L."/>
            <person name="Rokas A."/>
            <person name="Carro J."/>
            <person name="Camarero S."/>
            <person name="Ferreira P."/>
            <person name="Molpeceres G."/>
            <person name="Ruiz-Duenas F.J."/>
            <person name="Serrano A."/>
            <person name="Henrissat B."/>
            <person name="Drula E."/>
            <person name="Hughes K.W."/>
            <person name="Mata J.L."/>
            <person name="Ishikawa N.K."/>
            <person name="Vargas-Isla R."/>
            <person name="Ushijima S."/>
            <person name="Smith C.A."/>
            <person name="Ahrendt S."/>
            <person name="Andreopoulos W."/>
            <person name="He G."/>
            <person name="Labutti K."/>
            <person name="Lipzen A."/>
            <person name="Ng V."/>
            <person name="Sandor L."/>
            <person name="Barry K."/>
            <person name="Martinez A.T."/>
            <person name="Xiao Y."/>
            <person name="Gibbons J.G."/>
            <person name="Terashima K."/>
            <person name="Hibbett D.S."/>
            <person name="Grigoriev I.V."/>
        </authorList>
    </citation>
    <scope>NUCLEOTIDE SEQUENCE</scope>
    <source>
        <strain evidence="9">TFB9207</strain>
    </source>
</reference>
<feature type="region of interest" description="Disordered" evidence="7">
    <location>
        <begin position="463"/>
        <end position="538"/>
    </location>
</feature>
<evidence type="ECO:0000256" key="4">
    <source>
        <dbReference type="ARBA" id="ARBA00023242"/>
    </source>
</evidence>
<dbReference type="InterPro" id="IPR012976">
    <property type="entry name" value="NOSIC"/>
</dbReference>
<evidence type="ECO:0000256" key="1">
    <source>
        <dbReference type="ARBA" id="ARBA00004604"/>
    </source>
</evidence>
<gene>
    <name evidence="9" type="ORF">F5878DRAFT_607194</name>
</gene>
<comment type="function">
    <text evidence="6">Required for 60S ribosomal subunit synthesis.</text>
</comment>
<dbReference type="Gene3D" id="1.10.287.4070">
    <property type="match status" value="1"/>
</dbReference>
<evidence type="ECO:0000256" key="2">
    <source>
        <dbReference type="ARBA" id="ARBA00009211"/>
    </source>
</evidence>
<keyword evidence="10" id="KW-1185">Reference proteome</keyword>
<dbReference type="FunFam" id="1.10.287.4070:FF:000002">
    <property type="entry name" value="Nucleolar protein 56"/>
    <property type="match status" value="1"/>
</dbReference>
<dbReference type="Gene3D" id="1.10.246.90">
    <property type="entry name" value="Nop domain"/>
    <property type="match status" value="1"/>
</dbReference>
<evidence type="ECO:0000259" key="8">
    <source>
        <dbReference type="PROSITE" id="PS51358"/>
    </source>
</evidence>
<organism evidence="9 10">
    <name type="scientific">Lentinula raphanica</name>
    <dbReference type="NCBI Taxonomy" id="153919"/>
    <lineage>
        <taxon>Eukaryota</taxon>
        <taxon>Fungi</taxon>
        <taxon>Dikarya</taxon>
        <taxon>Basidiomycota</taxon>
        <taxon>Agaricomycotina</taxon>
        <taxon>Agaricomycetes</taxon>
        <taxon>Agaricomycetidae</taxon>
        <taxon>Agaricales</taxon>
        <taxon>Marasmiineae</taxon>
        <taxon>Omphalotaceae</taxon>
        <taxon>Lentinula</taxon>
    </lineage>
</organism>
<evidence type="ECO:0000256" key="6">
    <source>
        <dbReference type="ARBA" id="ARBA00056216"/>
    </source>
</evidence>
<dbReference type="GO" id="GO:0032040">
    <property type="term" value="C:small-subunit processome"/>
    <property type="evidence" value="ECO:0007669"/>
    <property type="project" value="InterPro"/>
</dbReference>
<sequence>MAITHALFESSSGYALFNVKLTEDIVAHSQAAQESIKDLGKFGKMVELRSFVPFQNAAHALENINDVSEGLVHEHLKSLIELNLSKSSKKAPITLAVSEPTLAGSIREATGVQCDASEKAQDIIRGIRLHASKLLPSLGEDDLTKAQLGLGHSYSRSKLKFNVNRVDNMIIQAIALLDQLDKDVNLFSMRVREWYGYHFPELVKLVPDNYTYARVAVFLGDKDTLTEEKIPALEELLEEAQSDGKSSGEAPAGIESASTTAANILSAARNSMGSSLSPVDMINISAFAQRVVSLSQYRRSLVAYLAAKMNDVAPSLTALLGERVGARLISHAGSLTNLSKYPASTVQILGAEKALFRALKTKGNTPKYGLLYHSTFIGRAQPKHKGRISRFLANKCSIASRIDCYSEKPSTKFGEALRAQVEERLNFFETGAPPSKNADTMHRVLQELSLEDDADIDIDDDAQPALTTLEPSPTKKNLKKDKESKKKRKSHPTDMDVDESEADEEPAVKKVKLSKDEKKALKKEKKARAKAEADADAQVNDKKALLIEYLKC</sequence>
<name>A0AA38PH37_9AGAR</name>
<dbReference type="InterPro" id="IPR012974">
    <property type="entry name" value="NOP58/56_N"/>
</dbReference>
<dbReference type="Proteomes" id="UP001163846">
    <property type="component" value="Unassembled WGS sequence"/>
</dbReference>
<dbReference type="SMART" id="SM00931">
    <property type="entry name" value="NOSIC"/>
    <property type="match status" value="1"/>
</dbReference>
<evidence type="ECO:0000256" key="5">
    <source>
        <dbReference type="ARBA" id="ARBA00040742"/>
    </source>
</evidence>
<feature type="compositionally biased region" description="Basic and acidic residues" evidence="7">
    <location>
        <begin position="529"/>
        <end position="538"/>
    </location>
</feature>
<evidence type="ECO:0000313" key="10">
    <source>
        <dbReference type="Proteomes" id="UP001163846"/>
    </source>
</evidence>
<dbReference type="FunFam" id="1.10.246.90:FF:000001">
    <property type="entry name" value="Nucleolar protein 56"/>
    <property type="match status" value="1"/>
</dbReference>
<protein>
    <recommendedName>
        <fullName evidence="5">Nucleolar protein 56</fullName>
    </recommendedName>
</protein>
<evidence type="ECO:0000256" key="7">
    <source>
        <dbReference type="SAM" id="MobiDB-lite"/>
    </source>
</evidence>
<dbReference type="PANTHER" id="PTHR10894:SF0">
    <property type="entry name" value="NUCLEOLAR PROTEIN 56"/>
    <property type="match status" value="1"/>
</dbReference>